<protein>
    <submittedName>
        <fullName evidence="1">Uncharacterized protein</fullName>
    </submittedName>
</protein>
<dbReference type="EMBL" id="MHQY01000005">
    <property type="protein sequence ID" value="OHA14640.1"/>
    <property type="molecule type" value="Genomic_DNA"/>
</dbReference>
<proteinExistence type="predicted"/>
<name>A0A1G2LSN5_9BACT</name>
<dbReference type="AlphaFoldDB" id="A0A1G2LSN5"/>
<comment type="caution">
    <text evidence="1">The sequence shown here is derived from an EMBL/GenBank/DDBJ whole genome shotgun (WGS) entry which is preliminary data.</text>
</comment>
<gene>
    <name evidence="1" type="ORF">A3G49_05665</name>
</gene>
<sequence length="64" mass="7310">MTTLTILQKPNSRKIRVDIDLDQWEKLADVFGFYQPSFLKTLKQSLKESGNGKVRKIGSLKELG</sequence>
<organism evidence="1 2">
    <name type="scientific">Candidatus Sungbacteria bacterium RIFCSPLOWO2_12_FULL_41_11</name>
    <dbReference type="NCBI Taxonomy" id="1802286"/>
    <lineage>
        <taxon>Bacteria</taxon>
        <taxon>Candidatus Sungiibacteriota</taxon>
    </lineage>
</organism>
<accession>A0A1G2LSN5</accession>
<evidence type="ECO:0000313" key="2">
    <source>
        <dbReference type="Proteomes" id="UP000177171"/>
    </source>
</evidence>
<dbReference type="Proteomes" id="UP000177171">
    <property type="component" value="Unassembled WGS sequence"/>
</dbReference>
<reference evidence="1 2" key="1">
    <citation type="journal article" date="2016" name="Nat. Commun.">
        <title>Thousands of microbial genomes shed light on interconnected biogeochemical processes in an aquifer system.</title>
        <authorList>
            <person name="Anantharaman K."/>
            <person name="Brown C.T."/>
            <person name="Hug L.A."/>
            <person name="Sharon I."/>
            <person name="Castelle C.J."/>
            <person name="Probst A.J."/>
            <person name="Thomas B.C."/>
            <person name="Singh A."/>
            <person name="Wilkins M.J."/>
            <person name="Karaoz U."/>
            <person name="Brodie E.L."/>
            <person name="Williams K.H."/>
            <person name="Hubbard S.S."/>
            <person name="Banfield J.F."/>
        </authorList>
    </citation>
    <scope>NUCLEOTIDE SEQUENCE [LARGE SCALE GENOMIC DNA]</scope>
</reference>
<evidence type="ECO:0000313" key="1">
    <source>
        <dbReference type="EMBL" id="OHA14640.1"/>
    </source>
</evidence>